<evidence type="ECO:0000256" key="11">
    <source>
        <dbReference type="RuleBase" id="RU004165"/>
    </source>
</evidence>
<dbReference type="SUPFAM" id="SSF52540">
    <property type="entry name" value="P-loop containing nucleoside triphosphate hydrolases"/>
    <property type="match status" value="1"/>
</dbReference>
<dbReference type="GO" id="GO:0005524">
    <property type="term" value="F:ATP binding"/>
    <property type="evidence" value="ECO:0007669"/>
    <property type="project" value="UniProtKB-KW"/>
</dbReference>
<dbReference type="Gene3D" id="3.30.60.20">
    <property type="match status" value="1"/>
</dbReference>
<dbReference type="InterPro" id="IPR027417">
    <property type="entry name" value="P-loop_NTPase"/>
</dbReference>
<evidence type="ECO:0000256" key="4">
    <source>
        <dbReference type="ARBA" id="ARBA00022679"/>
    </source>
</evidence>
<dbReference type="SUPFAM" id="SSF57716">
    <property type="entry name" value="Glucocorticoid receptor-like (DNA-binding domain)"/>
    <property type="match status" value="1"/>
</dbReference>
<keyword evidence="7 10" id="KW-0067">ATP-binding</keyword>
<keyword evidence="5 10" id="KW-0547">Nucleotide-binding</keyword>
<dbReference type="GO" id="GO:0071897">
    <property type="term" value="P:DNA biosynthetic process"/>
    <property type="evidence" value="ECO:0007669"/>
    <property type="project" value="UniProtKB-KW"/>
</dbReference>
<keyword evidence="4 10" id="KW-0808">Transferase</keyword>
<comment type="caution">
    <text evidence="12">The sequence shown here is derived from an EMBL/GenBank/DDBJ whole genome shotgun (WGS) entry which is preliminary data.</text>
</comment>
<comment type="catalytic activity">
    <reaction evidence="10">
        <text>thymidine + ATP = dTMP + ADP + H(+)</text>
        <dbReference type="Rhea" id="RHEA:19129"/>
        <dbReference type="ChEBI" id="CHEBI:15378"/>
        <dbReference type="ChEBI" id="CHEBI:17748"/>
        <dbReference type="ChEBI" id="CHEBI:30616"/>
        <dbReference type="ChEBI" id="CHEBI:63528"/>
        <dbReference type="ChEBI" id="CHEBI:456216"/>
        <dbReference type="EC" id="2.7.1.21"/>
    </reaction>
</comment>
<evidence type="ECO:0000256" key="10">
    <source>
        <dbReference type="RuleBase" id="RU000544"/>
    </source>
</evidence>
<name>A0A2M7RDP4_9BACT</name>
<dbReference type="PIRSF" id="PIRSF035805">
    <property type="entry name" value="TK_cell"/>
    <property type="match status" value="1"/>
</dbReference>
<dbReference type="GO" id="GO:0005829">
    <property type="term" value="C:cytosol"/>
    <property type="evidence" value="ECO:0007669"/>
    <property type="project" value="TreeGrafter"/>
</dbReference>
<dbReference type="EC" id="2.7.1.21" evidence="2 10"/>
<dbReference type="Gene3D" id="3.40.50.300">
    <property type="entry name" value="P-loop containing nucleotide triphosphate hydrolases"/>
    <property type="match status" value="1"/>
</dbReference>
<keyword evidence="3 10" id="KW-0237">DNA synthesis</keyword>
<dbReference type="AlphaFoldDB" id="A0A2M7RDP4"/>
<proteinExistence type="inferred from homology"/>
<dbReference type="PANTHER" id="PTHR11441:SF0">
    <property type="entry name" value="THYMIDINE KINASE, CYTOSOLIC"/>
    <property type="match status" value="1"/>
</dbReference>
<dbReference type="PANTHER" id="PTHR11441">
    <property type="entry name" value="THYMIDINE KINASE"/>
    <property type="match status" value="1"/>
</dbReference>
<dbReference type="EMBL" id="PFMC01000054">
    <property type="protein sequence ID" value="PIY94880.1"/>
    <property type="molecule type" value="Genomic_DNA"/>
</dbReference>
<evidence type="ECO:0000256" key="8">
    <source>
        <dbReference type="PIRSR" id="PIRSR035805-1"/>
    </source>
</evidence>
<comment type="similarity">
    <text evidence="1 11">Belongs to the thymidine kinase family.</text>
</comment>
<evidence type="ECO:0000313" key="12">
    <source>
        <dbReference type="EMBL" id="PIY94880.1"/>
    </source>
</evidence>
<evidence type="ECO:0000256" key="1">
    <source>
        <dbReference type="ARBA" id="ARBA00007587"/>
    </source>
</evidence>
<keyword evidence="6 10" id="KW-0418">Kinase</keyword>
<dbReference type="InterPro" id="IPR001267">
    <property type="entry name" value="Thymidine_kinase"/>
</dbReference>
<evidence type="ECO:0000313" key="13">
    <source>
        <dbReference type="Proteomes" id="UP000228689"/>
    </source>
</evidence>
<evidence type="ECO:0000256" key="3">
    <source>
        <dbReference type="ARBA" id="ARBA00022634"/>
    </source>
</evidence>
<evidence type="ECO:0000256" key="5">
    <source>
        <dbReference type="ARBA" id="ARBA00022741"/>
    </source>
</evidence>
<gene>
    <name evidence="12" type="ORF">COY67_01860</name>
</gene>
<sequence length="183" mass="20560">MENINQGFIVVICGCMFSGKTEELMRRKRRADIANRKTILFKPKKDNRYSETDVVTHNKQSEPAIIVESAKDLERVVINGDYDYVFIDEGQFFDPALARVCQDLADQGKCVHIAGLDMDSDGHPFEVMRDLAGIAEFVDKIHAICTKCGKLASFTIAVTQKSERLETGGKDKYDARCRSCLNS</sequence>
<evidence type="ECO:0000256" key="7">
    <source>
        <dbReference type="ARBA" id="ARBA00022840"/>
    </source>
</evidence>
<dbReference type="GO" id="GO:0004797">
    <property type="term" value="F:thymidine kinase activity"/>
    <property type="evidence" value="ECO:0007669"/>
    <property type="project" value="UniProtKB-EC"/>
</dbReference>
<feature type="binding site" evidence="9">
    <location>
        <position position="173"/>
    </location>
    <ligand>
        <name>substrate</name>
    </ligand>
</feature>
<organism evidence="12 13">
    <name type="scientific">Candidatus Komeilibacteria bacterium CG_4_10_14_0_8_um_filter_37_78</name>
    <dbReference type="NCBI Taxonomy" id="1974471"/>
    <lineage>
        <taxon>Bacteria</taxon>
        <taxon>Candidatus Komeiliibacteriota</taxon>
    </lineage>
</organism>
<feature type="active site" description="Proton acceptor" evidence="8">
    <location>
        <position position="89"/>
    </location>
</feature>
<evidence type="ECO:0000256" key="6">
    <source>
        <dbReference type="ARBA" id="ARBA00022777"/>
    </source>
</evidence>
<accession>A0A2M7RDP4</accession>
<reference evidence="13" key="1">
    <citation type="submission" date="2017-09" db="EMBL/GenBank/DDBJ databases">
        <title>Depth-based differentiation of microbial function through sediment-hosted aquifers and enrichment of novel symbionts in the deep terrestrial subsurface.</title>
        <authorList>
            <person name="Probst A.J."/>
            <person name="Ladd B."/>
            <person name="Jarett J.K."/>
            <person name="Geller-Mcgrath D.E."/>
            <person name="Sieber C.M.K."/>
            <person name="Emerson J.B."/>
            <person name="Anantharaman K."/>
            <person name="Thomas B.C."/>
            <person name="Malmstrom R."/>
            <person name="Stieglmeier M."/>
            <person name="Klingl A."/>
            <person name="Woyke T."/>
            <person name="Ryan C.M."/>
            <person name="Banfield J.F."/>
        </authorList>
    </citation>
    <scope>NUCLEOTIDE SEQUENCE [LARGE SCALE GENOMIC DNA]</scope>
</reference>
<dbReference type="NCBIfam" id="NF003296">
    <property type="entry name" value="PRK04296.1-1"/>
    <property type="match status" value="1"/>
</dbReference>
<evidence type="ECO:0000256" key="9">
    <source>
        <dbReference type="PIRSR" id="PIRSR035805-2"/>
    </source>
</evidence>
<evidence type="ECO:0000256" key="2">
    <source>
        <dbReference type="ARBA" id="ARBA00012118"/>
    </source>
</evidence>
<dbReference type="GO" id="GO:0046104">
    <property type="term" value="P:thymidine metabolic process"/>
    <property type="evidence" value="ECO:0007669"/>
    <property type="project" value="TreeGrafter"/>
</dbReference>
<protein>
    <recommendedName>
        <fullName evidence="2 10">Thymidine kinase</fullName>
        <ecNumber evidence="2 10">2.7.1.21</ecNumber>
    </recommendedName>
</protein>
<dbReference type="Proteomes" id="UP000228689">
    <property type="component" value="Unassembled WGS sequence"/>
</dbReference>
<dbReference type="Pfam" id="PF00265">
    <property type="entry name" value="TK"/>
    <property type="match status" value="1"/>
</dbReference>